<keyword evidence="1" id="KW-0472">Membrane</keyword>
<dbReference type="PANTHER" id="PTHR37953">
    <property type="entry name" value="UPF0127 PROTEIN MJ1496"/>
    <property type="match status" value="1"/>
</dbReference>
<dbReference type="Pfam" id="PF02643">
    <property type="entry name" value="DUF192"/>
    <property type="match status" value="1"/>
</dbReference>
<gene>
    <name evidence="2" type="ORF">UW92_C0030G0017</name>
</gene>
<feature type="transmembrane region" description="Helical" evidence="1">
    <location>
        <begin position="6"/>
        <end position="25"/>
    </location>
</feature>
<dbReference type="EMBL" id="LCKF01000030">
    <property type="protein sequence ID" value="KKT90689.1"/>
    <property type="molecule type" value="Genomic_DNA"/>
</dbReference>
<comment type="caution">
    <text evidence="2">The sequence shown here is derived from an EMBL/GenBank/DDBJ whole genome shotgun (WGS) entry which is preliminary data.</text>
</comment>
<dbReference type="Gene3D" id="2.60.120.1140">
    <property type="entry name" value="Protein of unknown function DUF192"/>
    <property type="match status" value="1"/>
</dbReference>
<evidence type="ECO:0000256" key="1">
    <source>
        <dbReference type="SAM" id="Phobius"/>
    </source>
</evidence>
<dbReference type="InterPro" id="IPR003795">
    <property type="entry name" value="DUF192"/>
</dbReference>
<dbReference type="Proteomes" id="UP000033966">
    <property type="component" value="Unassembled WGS sequence"/>
</dbReference>
<protein>
    <recommendedName>
        <fullName evidence="4">DUF192 domain-containing protein</fullName>
    </recommendedName>
</protein>
<sequence>MRYGRIAGISGIFLIIIMGGLYFTAEHLYAPETSPASVGHYMDINGHKISLEISDTAETRERGLSGRDSLAVDNGMLFVFPEAGNYGFWMKGMRFPIDIVWIAYDTVVGWEADVDPQIGVPDASLTVYYPPSPTDRVLEMPGGRAAALGIASGTKISFHNE</sequence>
<dbReference type="PANTHER" id="PTHR37953:SF1">
    <property type="entry name" value="UPF0127 PROTEIN MJ1496"/>
    <property type="match status" value="1"/>
</dbReference>
<evidence type="ECO:0000313" key="2">
    <source>
        <dbReference type="EMBL" id="KKT90689.1"/>
    </source>
</evidence>
<evidence type="ECO:0008006" key="4">
    <source>
        <dbReference type="Google" id="ProtNLM"/>
    </source>
</evidence>
<evidence type="ECO:0000313" key="3">
    <source>
        <dbReference type="Proteomes" id="UP000033966"/>
    </source>
</evidence>
<proteinExistence type="predicted"/>
<dbReference type="InterPro" id="IPR038695">
    <property type="entry name" value="Saro_0823-like_sf"/>
</dbReference>
<organism evidence="2 3">
    <name type="scientific">Candidatus Jorgensenbacteria bacterium GW2011_GWA2_45_13</name>
    <dbReference type="NCBI Taxonomy" id="1618662"/>
    <lineage>
        <taxon>Bacteria</taxon>
        <taxon>Candidatus Joergenseniibacteriota</taxon>
    </lineage>
</organism>
<name>A0A0G1P2U7_9BACT</name>
<keyword evidence="1" id="KW-0812">Transmembrane</keyword>
<dbReference type="AlphaFoldDB" id="A0A0G1P2U7"/>
<reference evidence="2 3" key="1">
    <citation type="journal article" date="2015" name="Nature">
        <title>rRNA introns, odd ribosomes, and small enigmatic genomes across a large radiation of phyla.</title>
        <authorList>
            <person name="Brown C.T."/>
            <person name="Hug L.A."/>
            <person name="Thomas B.C."/>
            <person name="Sharon I."/>
            <person name="Castelle C.J."/>
            <person name="Singh A."/>
            <person name="Wilkins M.J."/>
            <person name="Williams K.H."/>
            <person name="Banfield J.F."/>
        </authorList>
    </citation>
    <scope>NUCLEOTIDE SEQUENCE [LARGE SCALE GENOMIC DNA]</scope>
</reference>
<keyword evidence="1" id="KW-1133">Transmembrane helix</keyword>
<accession>A0A0G1P2U7</accession>